<sequence>MAAAAAAVGNPNAAAAAASVSASRVGAGALRAGGLRVAAGGSVARRGGAVVAAAMRPAKAVASPAKEAAGEVNGAAPGGFARPDAFGRFGKFGGKYVPETLMHALTELEAAFHALAGDEDFQVTARRAGSPLRFSGFGARLFDSRSIFRLGFIFFNPLGKLHHFISSPNWLKQKELDGILKDYVGRETPLYFAERLTEHYKRADGTGPKIYLKREDLNHTGAHKINNAVAQVLLAKRLGKERIIAETGAGQHGVATATVCARFGLQCIIYMGAQDMERQALNVFRMKLLGAEVRAVHSGTATLKDATSEAIRDWVTNVENTHYILGSVAGPHPYPMMVREFHKVIGKETRRQAMEKWGGKPDVLVACVGGGSNAMGLFHEFVDDQDIRMIGVEAAGYGVDTDKHAATLTKGEVGVLHGSLSYVLQDDDGQVIEPHSISAGLDYPGVGPEHSFLKDIGRAEYDSVTDQEALDAFKRVSRLEGIIPALETSHALAYLEKLCPTLPDGVRVVVNCSGRGDKDVHTASKYLDV</sequence>
<protein>
    <recommendedName>
        <fullName evidence="3 10">Tryptophan synthase</fullName>
        <ecNumber evidence="3 10">4.2.1.20</ecNumber>
    </recommendedName>
</protein>
<evidence type="ECO:0000256" key="5">
    <source>
        <dbReference type="ARBA" id="ARBA00022822"/>
    </source>
</evidence>
<comment type="cofactor">
    <cofactor evidence="1 10">
        <name>pyridoxal 5'-phosphate</name>
        <dbReference type="ChEBI" id="CHEBI:597326"/>
    </cofactor>
</comment>
<organism evidence="12">
    <name type="scientific">Oryza glaberrima</name>
    <name type="common">African rice</name>
    <dbReference type="NCBI Taxonomy" id="4538"/>
    <lineage>
        <taxon>Eukaryota</taxon>
        <taxon>Viridiplantae</taxon>
        <taxon>Streptophyta</taxon>
        <taxon>Embryophyta</taxon>
        <taxon>Tracheophyta</taxon>
        <taxon>Spermatophyta</taxon>
        <taxon>Magnoliopsida</taxon>
        <taxon>Liliopsida</taxon>
        <taxon>Poales</taxon>
        <taxon>Poaceae</taxon>
        <taxon>BOP clade</taxon>
        <taxon>Oryzoideae</taxon>
        <taxon>Oryzeae</taxon>
        <taxon>Oryzinae</taxon>
        <taxon>Oryza</taxon>
    </lineage>
</organism>
<dbReference type="EC" id="4.2.1.20" evidence="3 10"/>
<keyword evidence="7 10" id="KW-0057">Aromatic amino acid biosynthesis</keyword>
<dbReference type="InterPro" id="IPR023026">
    <property type="entry name" value="Trp_synth_beta/beta-like"/>
</dbReference>
<dbReference type="FunFam" id="3.40.50.1100:FF:000001">
    <property type="entry name" value="Tryptophan synthase beta chain"/>
    <property type="match status" value="1"/>
</dbReference>
<comment type="pathway">
    <text evidence="2 10">Amino-acid biosynthesis; L-tryptophan biosynthesis; L-tryptophan from chorismate: step 5/5.</text>
</comment>
<dbReference type="FunFam" id="3.40.50.1100:FF:000004">
    <property type="entry name" value="Tryptophan synthase beta chain"/>
    <property type="match status" value="1"/>
</dbReference>
<dbReference type="InterPro" id="IPR006654">
    <property type="entry name" value="Trp_synth_beta"/>
</dbReference>
<evidence type="ECO:0000256" key="7">
    <source>
        <dbReference type="ARBA" id="ARBA00023141"/>
    </source>
</evidence>
<dbReference type="PANTHER" id="PTHR48077">
    <property type="entry name" value="TRYPTOPHAN SYNTHASE-RELATED"/>
    <property type="match status" value="1"/>
</dbReference>
<dbReference type="PANTHER" id="PTHR48077:SF3">
    <property type="entry name" value="TRYPTOPHAN SYNTHASE"/>
    <property type="match status" value="1"/>
</dbReference>
<evidence type="ECO:0000259" key="11">
    <source>
        <dbReference type="Pfam" id="PF00291"/>
    </source>
</evidence>
<dbReference type="InterPro" id="IPR006653">
    <property type="entry name" value="Trp_synth_b_CS"/>
</dbReference>
<reference evidence="12" key="1">
    <citation type="submission" date="2010-07" db="EMBL/GenBank/DDBJ databases">
        <title>Exceptional instability of a genomic complex in rice and its close relatives.</title>
        <authorList>
            <person name="Tian Z."/>
            <person name="Ma J."/>
            <person name="Jackson S.A."/>
        </authorList>
    </citation>
    <scope>NUCLEOTIDE SEQUENCE</scope>
</reference>
<dbReference type="CDD" id="cd06446">
    <property type="entry name" value="Trp-synth_B"/>
    <property type="match status" value="1"/>
</dbReference>
<dbReference type="PROSITE" id="PS00168">
    <property type="entry name" value="TRP_SYNTHASE_BETA"/>
    <property type="match status" value="1"/>
</dbReference>
<evidence type="ECO:0000256" key="4">
    <source>
        <dbReference type="ARBA" id="ARBA00022605"/>
    </source>
</evidence>
<dbReference type="GO" id="GO:0005737">
    <property type="term" value="C:cytoplasm"/>
    <property type="evidence" value="ECO:0007669"/>
    <property type="project" value="TreeGrafter"/>
</dbReference>
<comment type="catalytic activity">
    <reaction evidence="9 10">
        <text>(1S,2R)-1-C-(indol-3-yl)glycerol 3-phosphate + L-serine = D-glyceraldehyde 3-phosphate + L-tryptophan + H2O</text>
        <dbReference type="Rhea" id="RHEA:10532"/>
        <dbReference type="ChEBI" id="CHEBI:15377"/>
        <dbReference type="ChEBI" id="CHEBI:33384"/>
        <dbReference type="ChEBI" id="CHEBI:57912"/>
        <dbReference type="ChEBI" id="CHEBI:58866"/>
        <dbReference type="ChEBI" id="CHEBI:59776"/>
        <dbReference type="EC" id="4.2.1.20"/>
    </reaction>
</comment>
<dbReference type="Pfam" id="PF00291">
    <property type="entry name" value="PALP"/>
    <property type="match status" value="1"/>
</dbReference>
<evidence type="ECO:0000313" key="12">
    <source>
        <dbReference type="EMBL" id="ADZ04637.1"/>
    </source>
</evidence>
<keyword evidence="8 10" id="KW-0456">Lyase</keyword>
<dbReference type="UniPathway" id="UPA00035">
    <property type="reaction ID" value="UER00044"/>
</dbReference>
<keyword evidence="6 10" id="KW-0663">Pyridoxal phosphate</keyword>
<dbReference type="NCBIfam" id="TIGR00263">
    <property type="entry name" value="trpB"/>
    <property type="match status" value="1"/>
</dbReference>
<dbReference type="SUPFAM" id="SSF53686">
    <property type="entry name" value="Tryptophan synthase beta subunit-like PLP-dependent enzymes"/>
    <property type="match status" value="1"/>
</dbReference>
<evidence type="ECO:0000256" key="2">
    <source>
        <dbReference type="ARBA" id="ARBA00004733"/>
    </source>
</evidence>
<dbReference type="Gene3D" id="3.40.50.1100">
    <property type="match status" value="3"/>
</dbReference>
<evidence type="ECO:0000256" key="9">
    <source>
        <dbReference type="ARBA" id="ARBA00049047"/>
    </source>
</evidence>
<accession>F1BLA4</accession>
<dbReference type="GO" id="GO:0004834">
    <property type="term" value="F:tryptophan synthase activity"/>
    <property type="evidence" value="ECO:0007669"/>
    <property type="project" value="UniProtKB-EC"/>
</dbReference>
<dbReference type="InterPro" id="IPR036052">
    <property type="entry name" value="TrpB-like_PALP_sf"/>
</dbReference>
<dbReference type="AlphaFoldDB" id="F1BLA4"/>
<keyword evidence="4 10" id="KW-0028">Amino-acid biosynthesis</keyword>
<evidence type="ECO:0000256" key="3">
    <source>
        <dbReference type="ARBA" id="ARBA00012043"/>
    </source>
</evidence>
<evidence type="ECO:0000256" key="6">
    <source>
        <dbReference type="ARBA" id="ARBA00022898"/>
    </source>
</evidence>
<feature type="domain" description="Tryptophan synthase beta chain-like PALP" evidence="11">
    <location>
        <begin position="185"/>
        <end position="514"/>
    </location>
</feature>
<evidence type="ECO:0000256" key="10">
    <source>
        <dbReference type="RuleBase" id="RU003663"/>
    </source>
</evidence>
<keyword evidence="5 10" id="KW-0822">Tryptophan biosynthesis</keyword>
<proteinExistence type="inferred from homology"/>
<dbReference type="HAMAP" id="MF_00133">
    <property type="entry name" value="Trp_synth_beta"/>
    <property type="match status" value="1"/>
</dbReference>
<evidence type="ECO:0000256" key="8">
    <source>
        <dbReference type="ARBA" id="ARBA00023239"/>
    </source>
</evidence>
<dbReference type="InterPro" id="IPR001926">
    <property type="entry name" value="TrpB-like_PALP"/>
</dbReference>
<dbReference type="EMBL" id="HM999006">
    <property type="protein sequence ID" value="ADZ04637.1"/>
    <property type="molecule type" value="Genomic_DNA"/>
</dbReference>
<name>F1BLA4_ORYGL</name>
<evidence type="ECO:0000256" key="1">
    <source>
        <dbReference type="ARBA" id="ARBA00001933"/>
    </source>
</evidence>